<keyword evidence="1" id="KW-0732">Signal</keyword>
<dbReference type="Pfam" id="PF00756">
    <property type="entry name" value="Esterase"/>
    <property type="match status" value="1"/>
</dbReference>
<feature type="signal peptide" evidence="1">
    <location>
        <begin position="1"/>
        <end position="26"/>
    </location>
</feature>
<feature type="chain" id="PRO_5031213892" evidence="1">
    <location>
        <begin position="27"/>
        <end position="343"/>
    </location>
</feature>
<dbReference type="InterPro" id="IPR050583">
    <property type="entry name" value="Mycobacterial_A85_antigen"/>
</dbReference>
<accession>A0A7X0HBW2</accession>
<dbReference type="InterPro" id="IPR029058">
    <property type="entry name" value="AB_hydrolase_fold"/>
</dbReference>
<evidence type="ECO:0000313" key="3">
    <source>
        <dbReference type="Proteomes" id="UP000540423"/>
    </source>
</evidence>
<keyword evidence="3" id="KW-1185">Reference proteome</keyword>
<evidence type="ECO:0000313" key="2">
    <source>
        <dbReference type="EMBL" id="MBB6434811.1"/>
    </source>
</evidence>
<proteinExistence type="predicted"/>
<dbReference type="EMBL" id="JACHEM010000003">
    <property type="protein sequence ID" value="MBB6434811.1"/>
    <property type="molecule type" value="Genomic_DNA"/>
</dbReference>
<dbReference type="PANTHER" id="PTHR48098">
    <property type="entry name" value="ENTEROCHELIN ESTERASE-RELATED"/>
    <property type="match status" value="1"/>
</dbReference>
<protein>
    <submittedName>
        <fullName evidence="2">Pimeloyl-ACP methyl ester carboxylesterase</fullName>
    </submittedName>
</protein>
<comment type="caution">
    <text evidence="2">The sequence shown here is derived from an EMBL/GenBank/DDBJ whole genome shotgun (WGS) entry which is preliminary data.</text>
</comment>
<evidence type="ECO:0000256" key="1">
    <source>
        <dbReference type="SAM" id="SignalP"/>
    </source>
</evidence>
<dbReference type="Gene3D" id="3.40.50.1820">
    <property type="entry name" value="alpha/beta hydrolase"/>
    <property type="match status" value="1"/>
</dbReference>
<name>A0A7X0HBW2_9ACTN</name>
<reference evidence="2 3" key="1">
    <citation type="submission" date="2020-08" db="EMBL/GenBank/DDBJ databases">
        <title>Genomic Encyclopedia of Type Strains, Phase IV (KMG-IV): sequencing the most valuable type-strain genomes for metagenomic binning, comparative biology and taxonomic classification.</title>
        <authorList>
            <person name="Goeker M."/>
        </authorList>
    </citation>
    <scope>NUCLEOTIDE SEQUENCE [LARGE SCALE GENOMIC DNA]</scope>
    <source>
        <strain evidence="2 3">DSM 40141</strain>
    </source>
</reference>
<dbReference type="PROSITE" id="PS51257">
    <property type="entry name" value="PROKAR_LIPOPROTEIN"/>
    <property type="match status" value="1"/>
</dbReference>
<dbReference type="SUPFAM" id="SSF53474">
    <property type="entry name" value="alpha/beta-Hydrolases"/>
    <property type="match status" value="1"/>
</dbReference>
<gene>
    <name evidence="2" type="ORF">HNQ79_001262</name>
</gene>
<organism evidence="2 3">
    <name type="scientific">Streptomyces candidus</name>
    <dbReference type="NCBI Taxonomy" id="67283"/>
    <lineage>
        <taxon>Bacteria</taxon>
        <taxon>Bacillati</taxon>
        <taxon>Actinomycetota</taxon>
        <taxon>Actinomycetes</taxon>
        <taxon>Kitasatosporales</taxon>
        <taxon>Streptomycetaceae</taxon>
        <taxon>Streptomyces</taxon>
    </lineage>
</organism>
<dbReference type="AlphaFoldDB" id="A0A7X0HBW2"/>
<sequence length="343" mass="37345">MNRLTSRLIAVTLIGSATLLSLTACSDEGDPYSFNSADGNGGAVRKSGLDRSSATAHDAKSLLPTGPRADFSVFRTLDDGTKIAQTTLTGMKSGFTGKVWVWAPKQYFDPRYADSGFPVLIALPGSYGFDSNYWTKPTNRFLDTVARMADEGTGLPFLVVMPVLNPEKRYYDGSDIPGRPKMGTWMTQDVPDFVRANFRTFDSRDGWAFMGSSSGGFVALKSVLKYPNRFKAAISSGPDIVPDSPLWKGHPREKLANNPRKLAGDLLGRKDAPDVYLAFQVGSTETLIPRVNRFIREFGKGPIKTRLQVVPDGVHNPATYVRGMEAGSLSWLSSHLKAPVPAA</sequence>
<dbReference type="Proteomes" id="UP000540423">
    <property type="component" value="Unassembled WGS sequence"/>
</dbReference>
<dbReference type="RefSeq" id="WP_185027856.1">
    <property type="nucleotide sequence ID" value="NZ_BNBN01000004.1"/>
</dbReference>
<dbReference type="InterPro" id="IPR000801">
    <property type="entry name" value="Esterase-like"/>
</dbReference>